<organism evidence="1">
    <name type="scientific">Faunusvirus sp</name>
    <dbReference type="NCBI Taxonomy" id="2487766"/>
    <lineage>
        <taxon>Viruses</taxon>
        <taxon>Varidnaviria</taxon>
        <taxon>Bamfordvirae</taxon>
        <taxon>Nucleocytoviricota</taxon>
        <taxon>Megaviricetes</taxon>
        <taxon>Imitervirales</taxon>
        <taxon>Mimiviridae</taxon>
    </lineage>
</organism>
<dbReference type="EMBL" id="MK072139">
    <property type="protein sequence ID" value="AYV79308.1"/>
    <property type="molecule type" value="Genomic_DNA"/>
</dbReference>
<proteinExistence type="predicted"/>
<reference evidence="1" key="1">
    <citation type="submission" date="2018-10" db="EMBL/GenBank/DDBJ databases">
        <title>Hidden diversity of soil giant viruses.</title>
        <authorList>
            <person name="Schulz F."/>
            <person name="Alteio L."/>
            <person name="Goudeau D."/>
            <person name="Ryan E.M."/>
            <person name="Malmstrom R.R."/>
            <person name="Blanchard J."/>
            <person name="Woyke T."/>
        </authorList>
    </citation>
    <scope>NUCLEOTIDE SEQUENCE</scope>
    <source>
        <strain evidence="1">FNV1</strain>
    </source>
</reference>
<gene>
    <name evidence="1" type="ORF">Faunusvirus8_25</name>
</gene>
<evidence type="ECO:0000313" key="1">
    <source>
        <dbReference type="EMBL" id="AYV79308.1"/>
    </source>
</evidence>
<protein>
    <submittedName>
        <fullName evidence="1">Uncharacterized protein</fullName>
    </submittedName>
</protein>
<name>A0A3G4ZWM0_9VIRU</name>
<accession>A0A3G4ZWM0</accession>
<sequence>MLPWCKALVIVNNIVLDNVVDLNEKYSKN</sequence>